<evidence type="ECO:0000313" key="1">
    <source>
        <dbReference type="EMBL" id="KAL0567442.1"/>
    </source>
</evidence>
<accession>A0ABR3EXA6</accession>
<feature type="non-terminal residue" evidence="1">
    <location>
        <position position="1"/>
    </location>
</feature>
<dbReference type="Proteomes" id="UP001465976">
    <property type="component" value="Unassembled WGS sequence"/>
</dbReference>
<comment type="caution">
    <text evidence="1">The sequence shown here is derived from an EMBL/GenBank/DDBJ whole genome shotgun (WGS) entry which is preliminary data.</text>
</comment>
<dbReference type="EMBL" id="JBAHYK010001587">
    <property type="protein sequence ID" value="KAL0567442.1"/>
    <property type="molecule type" value="Genomic_DNA"/>
</dbReference>
<protein>
    <submittedName>
        <fullName evidence="1">Uncharacterized protein</fullName>
    </submittedName>
</protein>
<sequence>PLEIKFAYSECCTGCMTNIPAFTDGGLPEIGASDLSIFLRDRNASRFVYWSNLTRYIICSA</sequence>
<name>A0ABR3EXA6_9AGAR</name>
<gene>
    <name evidence="1" type="ORF">V5O48_014552</name>
</gene>
<organism evidence="1 2">
    <name type="scientific">Marasmius crinis-equi</name>
    <dbReference type="NCBI Taxonomy" id="585013"/>
    <lineage>
        <taxon>Eukaryota</taxon>
        <taxon>Fungi</taxon>
        <taxon>Dikarya</taxon>
        <taxon>Basidiomycota</taxon>
        <taxon>Agaricomycotina</taxon>
        <taxon>Agaricomycetes</taxon>
        <taxon>Agaricomycetidae</taxon>
        <taxon>Agaricales</taxon>
        <taxon>Marasmiineae</taxon>
        <taxon>Marasmiaceae</taxon>
        <taxon>Marasmius</taxon>
    </lineage>
</organism>
<keyword evidence="2" id="KW-1185">Reference proteome</keyword>
<proteinExistence type="predicted"/>
<evidence type="ECO:0000313" key="2">
    <source>
        <dbReference type="Proteomes" id="UP001465976"/>
    </source>
</evidence>
<reference evidence="1 2" key="1">
    <citation type="submission" date="2024-02" db="EMBL/GenBank/DDBJ databases">
        <title>A draft genome for the cacao thread blight pathogen Marasmius crinis-equi.</title>
        <authorList>
            <person name="Cohen S.P."/>
            <person name="Baruah I.K."/>
            <person name="Amoako-Attah I."/>
            <person name="Bukari Y."/>
            <person name="Meinhardt L.W."/>
            <person name="Bailey B.A."/>
        </authorList>
    </citation>
    <scope>NUCLEOTIDE SEQUENCE [LARGE SCALE GENOMIC DNA]</scope>
    <source>
        <strain evidence="1 2">GH-76</strain>
    </source>
</reference>